<protein>
    <submittedName>
        <fullName evidence="1">Uncharacterized protein</fullName>
    </submittedName>
</protein>
<name>A0A3M6U0I3_POCDA</name>
<reference evidence="1 2" key="1">
    <citation type="journal article" date="2018" name="Sci. Rep.">
        <title>Comparative analysis of the Pocillopora damicornis genome highlights role of immune system in coral evolution.</title>
        <authorList>
            <person name="Cunning R."/>
            <person name="Bay R.A."/>
            <person name="Gillette P."/>
            <person name="Baker A.C."/>
            <person name="Traylor-Knowles N."/>
        </authorList>
    </citation>
    <scope>NUCLEOTIDE SEQUENCE [LARGE SCALE GENOMIC DNA]</scope>
    <source>
        <strain evidence="1">RSMAS</strain>
        <tissue evidence="1">Whole animal</tissue>
    </source>
</reference>
<evidence type="ECO:0000313" key="2">
    <source>
        <dbReference type="Proteomes" id="UP000275408"/>
    </source>
</evidence>
<gene>
    <name evidence="1" type="ORF">pdam_00021005</name>
</gene>
<comment type="caution">
    <text evidence="1">The sequence shown here is derived from an EMBL/GenBank/DDBJ whole genome shotgun (WGS) entry which is preliminary data.</text>
</comment>
<dbReference type="Proteomes" id="UP000275408">
    <property type="component" value="Unassembled WGS sequence"/>
</dbReference>
<organism evidence="1 2">
    <name type="scientific">Pocillopora damicornis</name>
    <name type="common">Cauliflower coral</name>
    <name type="synonym">Millepora damicornis</name>
    <dbReference type="NCBI Taxonomy" id="46731"/>
    <lineage>
        <taxon>Eukaryota</taxon>
        <taxon>Metazoa</taxon>
        <taxon>Cnidaria</taxon>
        <taxon>Anthozoa</taxon>
        <taxon>Hexacorallia</taxon>
        <taxon>Scleractinia</taxon>
        <taxon>Astrocoeniina</taxon>
        <taxon>Pocilloporidae</taxon>
        <taxon>Pocillopora</taxon>
    </lineage>
</organism>
<evidence type="ECO:0000313" key="1">
    <source>
        <dbReference type="EMBL" id="RMX47101.1"/>
    </source>
</evidence>
<dbReference type="AlphaFoldDB" id="A0A3M6U0I3"/>
<keyword evidence="2" id="KW-1185">Reference proteome</keyword>
<accession>A0A3M6U0I3</accession>
<dbReference type="EMBL" id="RCHS01002491">
    <property type="protein sequence ID" value="RMX47101.1"/>
    <property type="molecule type" value="Genomic_DNA"/>
</dbReference>
<proteinExistence type="predicted"/>
<sequence>MDDQPRNTPVSVGVYSNAKEITKERTDHEQATCTDMKSSLSRFPFNDSVSIAHTKSFTLMVSSSSVVLVGQSSIEQVNIDHCCGQEKLSKGAEAHCRKADSDGIVSFSIEKPMPLIEKQGYLKDPQCERILRRLEILQDNGHFNEHEHLVTSLLQLCCDGNDPDMELALKIERGVAFAYQKESRKSKSMFTFVIQTERTQNWDVTNRSILTARAYFSLVAYYRNTKSVKLSPLFEFLRRSEFLLQNHDSPEDWAELYCIYGSVWLKYMSIIPDDLRNAQARETARDKAKYYYEQAISFCQRDKRPRVQIKKQTYCHLGLAALLLDCSSTAARTQEKEIAPSDIKEAKGHLDFVQYRLDKSIPTGTQVQLLKTRSDQFYRQRLYQLAKETAEEAFQLASSNRFNTELDTLQERIQFLDVKLEVAKEVAIMEIEDTHTESCCSGTDNAKQIAKGRTDHGQTTCTNMKGLLSRFPSDDSVSIVSEVRSKAHTKSLTLMVSSSSVVLVGQSSIEQGKNDHCCGQEKLSKEVQAHCRKADSDGIVSYNVEKPMPLIKKQGYLKGPQCERILEKLEILQDNGHFNEHEQLVTSLLQYCANGKEPDLELALKIERGVAFTYQRESRKSKSMFTSVIQSDKNKTCHALNSDILMARAFFLLVADKRRGKRVKLPRLFEYLERSEFLLQNYDSPEDWAELYQKYGHLWMDRMSLIPDDQRNAQERTIVKEKAIDCLKKAISCSQEDPRLRVQAKRQRYTHLSLAALRLDCVSTATRTQAKPIPLTDIKEAEEHLNFVQHNLGDSIPTGTRVLLLKKRSDQFYRQGRLQLAKEKAEEALNLASSNKFNTEIDPLQGRITFLDDKIEKNKLVVSTELEHSSSETCCSE</sequence>